<gene>
    <name evidence="4" type="ORF">N7456_000579</name>
</gene>
<organism evidence="4 5">
    <name type="scientific">Penicillium angulare</name>
    <dbReference type="NCBI Taxonomy" id="116970"/>
    <lineage>
        <taxon>Eukaryota</taxon>
        <taxon>Fungi</taxon>
        <taxon>Dikarya</taxon>
        <taxon>Ascomycota</taxon>
        <taxon>Pezizomycotina</taxon>
        <taxon>Eurotiomycetes</taxon>
        <taxon>Eurotiomycetidae</taxon>
        <taxon>Eurotiales</taxon>
        <taxon>Aspergillaceae</taxon>
        <taxon>Penicillium</taxon>
    </lineage>
</organism>
<evidence type="ECO:0000256" key="1">
    <source>
        <dbReference type="SAM" id="MobiDB-lite"/>
    </source>
</evidence>
<evidence type="ECO:0000256" key="3">
    <source>
        <dbReference type="SAM" id="SignalP"/>
    </source>
</evidence>
<proteinExistence type="predicted"/>
<feature type="signal peptide" evidence="3">
    <location>
        <begin position="1"/>
        <end position="19"/>
    </location>
</feature>
<keyword evidence="5" id="KW-1185">Reference proteome</keyword>
<sequence length="240" mass="26270">MKITNLSFAGIFLVSATAANPLGLLTRYTDILNDSSLSCVKNIEYNPLYDANSALDWCTDETFLNGLNHCTKDSCSTETKEFLATFEQWCTTASINLPPNQFHCKTSPQTHMSTTNAVQNTILNTNNSPNWFHKRYISDNDHSYLPAPGAVIAIVVGSVAGIIVLLCVIRGCNSNASSTRLLPVHEPRRGRPTPTPRSERPNPRSTMRTRSPSPPPPYIAEPEAAHVKNGPDQSGLPAYV</sequence>
<dbReference type="EMBL" id="JAPQKH010000001">
    <property type="protein sequence ID" value="KAJ5116231.1"/>
    <property type="molecule type" value="Genomic_DNA"/>
</dbReference>
<evidence type="ECO:0008006" key="6">
    <source>
        <dbReference type="Google" id="ProtNLM"/>
    </source>
</evidence>
<dbReference type="OrthoDB" id="10407742at2759"/>
<feature type="region of interest" description="Disordered" evidence="1">
    <location>
        <begin position="178"/>
        <end position="240"/>
    </location>
</feature>
<reference evidence="4" key="1">
    <citation type="submission" date="2022-11" db="EMBL/GenBank/DDBJ databases">
        <authorList>
            <person name="Petersen C."/>
        </authorList>
    </citation>
    <scope>NUCLEOTIDE SEQUENCE</scope>
    <source>
        <strain evidence="4">IBT 30069</strain>
    </source>
</reference>
<evidence type="ECO:0000256" key="2">
    <source>
        <dbReference type="SAM" id="Phobius"/>
    </source>
</evidence>
<reference evidence="4" key="2">
    <citation type="journal article" date="2023" name="IMA Fungus">
        <title>Comparative genomic study of the Penicillium genus elucidates a diverse pangenome and 15 lateral gene transfer events.</title>
        <authorList>
            <person name="Petersen C."/>
            <person name="Sorensen T."/>
            <person name="Nielsen M.R."/>
            <person name="Sondergaard T.E."/>
            <person name="Sorensen J.L."/>
            <person name="Fitzpatrick D.A."/>
            <person name="Frisvad J.C."/>
            <person name="Nielsen K.L."/>
        </authorList>
    </citation>
    <scope>NUCLEOTIDE SEQUENCE</scope>
    <source>
        <strain evidence="4">IBT 30069</strain>
    </source>
</reference>
<keyword evidence="2" id="KW-0812">Transmembrane</keyword>
<dbReference type="AlphaFoldDB" id="A0A9W9GCF4"/>
<keyword evidence="2" id="KW-0472">Membrane</keyword>
<protein>
    <recommendedName>
        <fullName evidence="6">Actin cortical patch SUR7/pH-response regulator PalI</fullName>
    </recommendedName>
</protein>
<dbReference type="Proteomes" id="UP001149165">
    <property type="component" value="Unassembled WGS sequence"/>
</dbReference>
<feature type="transmembrane region" description="Helical" evidence="2">
    <location>
        <begin position="144"/>
        <end position="169"/>
    </location>
</feature>
<feature type="chain" id="PRO_5040979981" description="Actin cortical patch SUR7/pH-response regulator PalI" evidence="3">
    <location>
        <begin position="20"/>
        <end position="240"/>
    </location>
</feature>
<keyword evidence="2" id="KW-1133">Transmembrane helix</keyword>
<evidence type="ECO:0000313" key="4">
    <source>
        <dbReference type="EMBL" id="KAJ5116231.1"/>
    </source>
</evidence>
<evidence type="ECO:0000313" key="5">
    <source>
        <dbReference type="Proteomes" id="UP001149165"/>
    </source>
</evidence>
<comment type="caution">
    <text evidence="4">The sequence shown here is derived from an EMBL/GenBank/DDBJ whole genome shotgun (WGS) entry which is preliminary data.</text>
</comment>
<accession>A0A9W9GCF4</accession>
<keyword evidence="3" id="KW-0732">Signal</keyword>
<name>A0A9W9GCF4_9EURO</name>